<sequence>MEENNDNPTNKELFNHGKTDLLDNIVLLKAYVSLLENMIQNPKHNRLQLAKEPSRPLHNGEAATFHDIPHVQTKLFHDFYELVGIRCVKFERKSSFVFEMCSNESVTENNYMVEILIDDDGRGLLGNSKLPVTVYVEEILSQYPINDISNVKHFLNCCKHYVDTYVCRVEQFTDLENLLSEIADTEVNHNYNFTLITITIPGIKDKITQQVYNVLLDLYYELDGIRPYKLSAACEEVASSCLLKRLNKFFKPFLREKLCSALLQMNIFNTEEKFHWQKIMVNAKDIGIESYAYESTELLRGILKPYLYRKDAKEEQK</sequence>
<evidence type="ECO:0000313" key="2">
    <source>
        <dbReference type="Proteomes" id="UP001497644"/>
    </source>
</evidence>
<protein>
    <submittedName>
        <fullName evidence="1">Uncharacterized protein</fullName>
    </submittedName>
</protein>
<keyword evidence="2" id="KW-1185">Reference proteome</keyword>
<evidence type="ECO:0000313" key="1">
    <source>
        <dbReference type="EMBL" id="CAL1681841.1"/>
    </source>
</evidence>
<dbReference type="EMBL" id="OZ034826">
    <property type="protein sequence ID" value="CAL1681841.1"/>
    <property type="molecule type" value="Genomic_DNA"/>
</dbReference>
<gene>
    <name evidence="1" type="ORF">LPLAT_LOCUS7774</name>
</gene>
<proteinExistence type="predicted"/>
<dbReference type="Proteomes" id="UP001497644">
    <property type="component" value="Chromosome 3"/>
</dbReference>
<organism evidence="1 2">
    <name type="scientific">Lasius platythorax</name>
    <dbReference type="NCBI Taxonomy" id="488582"/>
    <lineage>
        <taxon>Eukaryota</taxon>
        <taxon>Metazoa</taxon>
        <taxon>Ecdysozoa</taxon>
        <taxon>Arthropoda</taxon>
        <taxon>Hexapoda</taxon>
        <taxon>Insecta</taxon>
        <taxon>Pterygota</taxon>
        <taxon>Neoptera</taxon>
        <taxon>Endopterygota</taxon>
        <taxon>Hymenoptera</taxon>
        <taxon>Apocrita</taxon>
        <taxon>Aculeata</taxon>
        <taxon>Formicoidea</taxon>
        <taxon>Formicidae</taxon>
        <taxon>Formicinae</taxon>
        <taxon>Lasius</taxon>
        <taxon>Lasius</taxon>
    </lineage>
</organism>
<reference evidence="1" key="1">
    <citation type="submission" date="2024-04" db="EMBL/GenBank/DDBJ databases">
        <authorList>
            <consortium name="Molecular Ecology Group"/>
        </authorList>
    </citation>
    <scope>NUCLEOTIDE SEQUENCE</scope>
</reference>
<name>A0AAV2NPX6_9HYME</name>
<dbReference type="AlphaFoldDB" id="A0AAV2NPX6"/>
<accession>A0AAV2NPX6</accession>